<gene>
    <name evidence="9" type="ORF">EDC57_0482</name>
</gene>
<sequence>MTAERVWTGRWWARLHRRTPDPAVAAALEAAGLPPAAARVAATRLPSAALARPGLARLDHPRDLPGVAAAVERLAQALARDEPVAVVTDHDVDGVTAHAVLLEALGRHFGHRRLLSFIGHRLREGYGLSDGVAARILAARPRPALVITADCGSSDGERIARLAAAGIDVVVTDHHALPESGPPEAAAACVSPLLPGAWGDRAIAGVMVAWLLMCALRARLITDGRLPADAPHLDDLLDLVALGTVADCVSLATSANNRAVVRAGLARIEAGARPCWRVLRPHLGEGPVTARDLAFTVAPRINARGRLDEAMAGVRFLLAGDESEAARWLALLERENARRREIERALTEEAWALAEAAVARGRAGLALWLPRGHPGVHGIVASRVVERFGRPTACLSPHAADPALAAGSVRGIAGFHVRDALAAAAPRAGLVRYGGHAGAGGLTLPRAALEAFAEAFDEVATSRLDPARLGPRAESDGPVAAVELDDPLLDALAALEPWGRGFEPPAFELAARVGTVRPVGAEGAHLQLVLEAQGRSLRAIWFGAAGTGPRPAPGTQAHLLVTPEADHFRGLRRLSLRVLGLVAQPPAQGDIPAAAPTG</sequence>
<evidence type="ECO:0000256" key="5">
    <source>
        <dbReference type="ARBA" id="ARBA00022839"/>
    </source>
</evidence>
<evidence type="ECO:0000313" key="10">
    <source>
        <dbReference type="Proteomes" id="UP000276634"/>
    </source>
</evidence>
<dbReference type="InterPro" id="IPR001667">
    <property type="entry name" value="DDH_dom"/>
</dbReference>
<feature type="domain" description="DDH" evidence="6">
    <location>
        <begin position="84"/>
        <end position="244"/>
    </location>
</feature>
<evidence type="ECO:0000256" key="2">
    <source>
        <dbReference type="ARBA" id="ARBA00019841"/>
    </source>
</evidence>
<dbReference type="InterPro" id="IPR038763">
    <property type="entry name" value="DHH_sf"/>
</dbReference>
<evidence type="ECO:0000259" key="6">
    <source>
        <dbReference type="Pfam" id="PF01368"/>
    </source>
</evidence>
<dbReference type="AlphaFoldDB" id="A0A3N1Y6Y6"/>
<feature type="domain" description="DHHA1" evidence="7">
    <location>
        <begin position="371"/>
        <end position="460"/>
    </location>
</feature>
<comment type="caution">
    <text evidence="9">The sequence shown here is derived from an EMBL/GenBank/DDBJ whole genome shotgun (WGS) entry which is preliminary data.</text>
</comment>
<dbReference type="SUPFAM" id="SSF64182">
    <property type="entry name" value="DHH phosphoesterases"/>
    <property type="match status" value="1"/>
</dbReference>
<dbReference type="Pfam" id="PF01368">
    <property type="entry name" value="DHH"/>
    <property type="match status" value="1"/>
</dbReference>
<evidence type="ECO:0000313" key="9">
    <source>
        <dbReference type="EMBL" id="ROR34584.1"/>
    </source>
</evidence>
<dbReference type="GO" id="GO:0004527">
    <property type="term" value="F:exonuclease activity"/>
    <property type="evidence" value="ECO:0007669"/>
    <property type="project" value="UniProtKB-KW"/>
</dbReference>
<dbReference type="PANTHER" id="PTHR30255">
    <property type="entry name" value="SINGLE-STRANDED-DNA-SPECIFIC EXONUCLEASE RECJ"/>
    <property type="match status" value="1"/>
</dbReference>
<name>A0A3N1Y6Y6_9GAMM</name>
<reference evidence="9 10" key="1">
    <citation type="submission" date="2018-11" db="EMBL/GenBank/DDBJ databases">
        <title>Genomic Encyclopedia of Type Strains, Phase IV (KMG-IV): sequencing the most valuable type-strain genomes for metagenomic binning, comparative biology and taxonomic classification.</title>
        <authorList>
            <person name="Goeker M."/>
        </authorList>
    </citation>
    <scope>NUCLEOTIDE SEQUENCE [LARGE SCALE GENOMIC DNA]</scope>
    <source>
        <strain evidence="9 10">DSM 100275</strain>
    </source>
</reference>
<dbReference type="Gene3D" id="3.10.310.30">
    <property type="match status" value="1"/>
</dbReference>
<keyword evidence="5 9" id="KW-0269">Exonuclease</keyword>
<dbReference type="InterPro" id="IPR051673">
    <property type="entry name" value="SSDNA_exonuclease_RecJ"/>
</dbReference>
<organism evidence="9 10">
    <name type="scientific">Inmirania thermothiophila</name>
    <dbReference type="NCBI Taxonomy" id="1750597"/>
    <lineage>
        <taxon>Bacteria</taxon>
        <taxon>Pseudomonadati</taxon>
        <taxon>Pseudomonadota</taxon>
        <taxon>Gammaproteobacteria</taxon>
        <taxon>Chromatiales</taxon>
        <taxon>Ectothiorhodospiraceae</taxon>
        <taxon>Inmirania</taxon>
    </lineage>
</organism>
<proteinExistence type="inferred from homology"/>
<protein>
    <recommendedName>
        <fullName evidence="2">Single-stranded-DNA-specific exonuclease RecJ</fullName>
    </recommendedName>
</protein>
<dbReference type="GO" id="GO:0003676">
    <property type="term" value="F:nucleic acid binding"/>
    <property type="evidence" value="ECO:0007669"/>
    <property type="project" value="InterPro"/>
</dbReference>
<keyword evidence="3" id="KW-0540">Nuclease</keyword>
<dbReference type="Proteomes" id="UP000276634">
    <property type="component" value="Unassembled WGS sequence"/>
</dbReference>
<evidence type="ECO:0000259" key="8">
    <source>
        <dbReference type="Pfam" id="PF17768"/>
    </source>
</evidence>
<dbReference type="PANTHER" id="PTHR30255:SF2">
    <property type="entry name" value="SINGLE-STRANDED-DNA-SPECIFIC EXONUCLEASE RECJ"/>
    <property type="match status" value="1"/>
</dbReference>
<dbReference type="Gene3D" id="3.90.1640.30">
    <property type="match status" value="1"/>
</dbReference>
<accession>A0A3N1Y6Y6</accession>
<evidence type="ECO:0000259" key="7">
    <source>
        <dbReference type="Pfam" id="PF02272"/>
    </source>
</evidence>
<dbReference type="EMBL" id="RJVI01000001">
    <property type="protein sequence ID" value="ROR34584.1"/>
    <property type="molecule type" value="Genomic_DNA"/>
</dbReference>
<keyword evidence="10" id="KW-1185">Reference proteome</keyword>
<dbReference type="InterPro" id="IPR003156">
    <property type="entry name" value="DHHA1_dom"/>
</dbReference>
<keyword evidence="4" id="KW-0378">Hydrolase</keyword>
<dbReference type="Pfam" id="PF17768">
    <property type="entry name" value="RecJ_OB"/>
    <property type="match status" value="1"/>
</dbReference>
<evidence type="ECO:0000256" key="3">
    <source>
        <dbReference type="ARBA" id="ARBA00022722"/>
    </source>
</evidence>
<comment type="similarity">
    <text evidence="1">Belongs to the RecJ family.</text>
</comment>
<dbReference type="Pfam" id="PF02272">
    <property type="entry name" value="DHHA1"/>
    <property type="match status" value="1"/>
</dbReference>
<feature type="domain" description="RecJ OB" evidence="8">
    <location>
        <begin position="476"/>
        <end position="578"/>
    </location>
</feature>
<dbReference type="InterPro" id="IPR041122">
    <property type="entry name" value="RecJ_OB"/>
</dbReference>
<evidence type="ECO:0000256" key="4">
    <source>
        <dbReference type="ARBA" id="ARBA00022801"/>
    </source>
</evidence>
<evidence type="ECO:0000256" key="1">
    <source>
        <dbReference type="ARBA" id="ARBA00005915"/>
    </source>
</evidence>
<dbReference type="RefSeq" id="WP_245995105.1">
    <property type="nucleotide sequence ID" value="NZ_RJVI01000001.1"/>
</dbReference>